<proteinExistence type="predicted"/>
<evidence type="ECO:0000313" key="1">
    <source>
        <dbReference type="EMBL" id="JAH63004.1"/>
    </source>
</evidence>
<accession>A0A0E9UAU7</accession>
<dbReference type="AlphaFoldDB" id="A0A0E9UAU7"/>
<reference evidence="1" key="1">
    <citation type="submission" date="2014-11" db="EMBL/GenBank/DDBJ databases">
        <authorList>
            <person name="Amaro Gonzalez C."/>
        </authorList>
    </citation>
    <scope>NUCLEOTIDE SEQUENCE</scope>
</reference>
<organism evidence="1">
    <name type="scientific">Anguilla anguilla</name>
    <name type="common">European freshwater eel</name>
    <name type="synonym">Muraena anguilla</name>
    <dbReference type="NCBI Taxonomy" id="7936"/>
    <lineage>
        <taxon>Eukaryota</taxon>
        <taxon>Metazoa</taxon>
        <taxon>Chordata</taxon>
        <taxon>Craniata</taxon>
        <taxon>Vertebrata</taxon>
        <taxon>Euteleostomi</taxon>
        <taxon>Actinopterygii</taxon>
        <taxon>Neopterygii</taxon>
        <taxon>Teleostei</taxon>
        <taxon>Anguilliformes</taxon>
        <taxon>Anguillidae</taxon>
        <taxon>Anguilla</taxon>
    </lineage>
</organism>
<reference evidence="1" key="2">
    <citation type="journal article" date="2015" name="Fish Shellfish Immunol.">
        <title>Early steps in the European eel (Anguilla anguilla)-Vibrio vulnificus interaction in the gills: Role of the RtxA13 toxin.</title>
        <authorList>
            <person name="Callol A."/>
            <person name="Pajuelo D."/>
            <person name="Ebbesson L."/>
            <person name="Teles M."/>
            <person name="MacKenzie S."/>
            <person name="Amaro C."/>
        </authorList>
    </citation>
    <scope>NUCLEOTIDE SEQUENCE</scope>
</reference>
<protein>
    <submittedName>
        <fullName evidence="1">Uncharacterized protein</fullName>
    </submittedName>
</protein>
<dbReference type="EMBL" id="GBXM01045573">
    <property type="protein sequence ID" value="JAH63004.1"/>
    <property type="molecule type" value="Transcribed_RNA"/>
</dbReference>
<name>A0A0E9UAU7_ANGAN</name>
<sequence length="93" mass="10870">MVITLLRQGRPKKKAFYLLVYNHERRLCSDKGKFECSYYLVILGYFFFPLATRTIERGELCRFPPSPLLPGLPDTSKHSFRPRLLTAQSRCTN</sequence>